<reference evidence="2 3" key="1">
    <citation type="submission" date="2015-08" db="EMBL/GenBank/DDBJ databases">
        <title>Next Generation Sequencing and Analysis of the Genome of Puccinia sorghi L Schw, the Causal Agent of Maize Common Rust.</title>
        <authorList>
            <person name="Rochi L."/>
            <person name="Burguener G."/>
            <person name="Darino M."/>
            <person name="Turjanski A."/>
            <person name="Kreff E."/>
            <person name="Dieguez M.J."/>
            <person name="Sacco F."/>
        </authorList>
    </citation>
    <scope>NUCLEOTIDE SEQUENCE [LARGE SCALE GENOMIC DNA]</scope>
    <source>
        <strain evidence="2 3">RO10H11247</strain>
    </source>
</reference>
<accession>A0A0L6VI46</accession>
<dbReference type="EMBL" id="LAVV01006186">
    <property type="protein sequence ID" value="KNZ60423.1"/>
    <property type="molecule type" value="Genomic_DNA"/>
</dbReference>
<dbReference type="AlphaFoldDB" id="A0A0L6VI46"/>
<gene>
    <name evidence="2" type="ORF">VP01_1556g3</name>
</gene>
<sequence length="189" mass="21183">MLRSRAVSILGALLNLCFLTLAHSSELRLVKRVYDPMAPQGQPTKPSLKTTAKTTTDMNIHCGNEFGSYKPGKGQMSCMDYASKKYNCDSTQCHTGQQTDTPVTKPRCHQLGASDGRTYLVYAYSYQARNLQGNLIATGFAVGDPTETVYEFSCAWKERLDHNNQRVWKPRACNIAHTILVIFDFYGKK</sequence>
<dbReference type="Proteomes" id="UP000037035">
    <property type="component" value="Unassembled WGS sequence"/>
</dbReference>
<dbReference type="VEuPathDB" id="FungiDB:VP01_1556g3"/>
<keyword evidence="3" id="KW-1185">Reference proteome</keyword>
<organism evidence="2 3">
    <name type="scientific">Puccinia sorghi</name>
    <dbReference type="NCBI Taxonomy" id="27349"/>
    <lineage>
        <taxon>Eukaryota</taxon>
        <taxon>Fungi</taxon>
        <taxon>Dikarya</taxon>
        <taxon>Basidiomycota</taxon>
        <taxon>Pucciniomycotina</taxon>
        <taxon>Pucciniomycetes</taxon>
        <taxon>Pucciniales</taxon>
        <taxon>Pucciniaceae</taxon>
        <taxon>Puccinia</taxon>
    </lineage>
</organism>
<name>A0A0L6VI46_9BASI</name>
<protein>
    <submittedName>
        <fullName evidence="2">Uncharacterized protein</fullName>
    </submittedName>
</protein>
<evidence type="ECO:0000313" key="2">
    <source>
        <dbReference type="EMBL" id="KNZ60423.1"/>
    </source>
</evidence>
<evidence type="ECO:0000256" key="1">
    <source>
        <dbReference type="SAM" id="SignalP"/>
    </source>
</evidence>
<dbReference type="OrthoDB" id="2495074at2759"/>
<evidence type="ECO:0000313" key="3">
    <source>
        <dbReference type="Proteomes" id="UP000037035"/>
    </source>
</evidence>
<keyword evidence="1" id="KW-0732">Signal</keyword>
<feature type="chain" id="PRO_5005568382" evidence="1">
    <location>
        <begin position="25"/>
        <end position="189"/>
    </location>
</feature>
<feature type="signal peptide" evidence="1">
    <location>
        <begin position="1"/>
        <end position="24"/>
    </location>
</feature>
<proteinExistence type="predicted"/>
<comment type="caution">
    <text evidence="2">The sequence shown here is derived from an EMBL/GenBank/DDBJ whole genome shotgun (WGS) entry which is preliminary data.</text>
</comment>